<feature type="active site" description="Proton donor" evidence="8">
    <location>
        <position position="358"/>
    </location>
</feature>
<dbReference type="InterPro" id="IPR023096">
    <property type="entry name" value="G6P_Isomerase_C"/>
</dbReference>
<comment type="subcellular location">
    <subcellularLocation>
        <location evidence="8">Cytoplasm</location>
    </subcellularLocation>
</comment>
<dbReference type="GO" id="GO:0048029">
    <property type="term" value="F:monosaccharide binding"/>
    <property type="evidence" value="ECO:0007669"/>
    <property type="project" value="TreeGrafter"/>
</dbReference>
<protein>
    <recommendedName>
        <fullName evidence="8">Glucose-6-phosphate isomerase</fullName>
        <shortName evidence="8">GPI</shortName>
        <ecNumber evidence="8">5.3.1.9</ecNumber>
    </recommendedName>
    <alternativeName>
        <fullName evidence="8">Phosphoglucose isomerase</fullName>
        <shortName evidence="8">PGI</shortName>
    </alternativeName>
    <alternativeName>
        <fullName evidence="8">Phosphohexose isomerase</fullName>
        <shortName evidence="8">PHI</shortName>
    </alternativeName>
</protein>
<dbReference type="UniPathway" id="UPA00138"/>
<comment type="similarity">
    <text evidence="2 8 9">Belongs to the GPI family.</text>
</comment>
<dbReference type="PANTHER" id="PTHR11469">
    <property type="entry name" value="GLUCOSE-6-PHOSPHATE ISOMERASE"/>
    <property type="match status" value="1"/>
</dbReference>
<dbReference type="GO" id="GO:0051156">
    <property type="term" value="P:glucose 6-phosphate metabolic process"/>
    <property type="evidence" value="ECO:0007669"/>
    <property type="project" value="TreeGrafter"/>
</dbReference>
<dbReference type="InterPro" id="IPR018189">
    <property type="entry name" value="Phosphoglucose_isomerase_CS"/>
</dbReference>
<dbReference type="SUPFAM" id="SSF53697">
    <property type="entry name" value="SIS domain"/>
    <property type="match status" value="1"/>
</dbReference>
<keyword evidence="4 8" id="KW-0963">Cytoplasm</keyword>
<dbReference type="PROSITE" id="PS51463">
    <property type="entry name" value="P_GLUCOSE_ISOMERASE_3"/>
    <property type="match status" value="1"/>
</dbReference>
<dbReference type="Gene3D" id="1.10.1390.10">
    <property type="match status" value="1"/>
</dbReference>
<name>A0A417XYT8_9ACTN</name>
<dbReference type="HAMAP" id="MF_00473">
    <property type="entry name" value="G6P_isomerase"/>
    <property type="match status" value="1"/>
</dbReference>
<dbReference type="PANTHER" id="PTHR11469:SF1">
    <property type="entry name" value="GLUCOSE-6-PHOSPHATE ISOMERASE"/>
    <property type="match status" value="1"/>
</dbReference>
<dbReference type="EC" id="5.3.1.9" evidence="8"/>
<keyword evidence="11" id="KW-1185">Reference proteome</keyword>
<comment type="function">
    <text evidence="8">Catalyzes the reversible isomerization of glucose-6-phosphate to fructose-6-phosphate.</text>
</comment>
<dbReference type="InterPro" id="IPR035482">
    <property type="entry name" value="SIS_PGI_2"/>
</dbReference>
<evidence type="ECO:0000256" key="5">
    <source>
        <dbReference type="ARBA" id="ARBA00023152"/>
    </source>
</evidence>
<dbReference type="AlphaFoldDB" id="A0A417XYT8"/>
<dbReference type="GO" id="GO:0097367">
    <property type="term" value="F:carbohydrate derivative binding"/>
    <property type="evidence" value="ECO:0007669"/>
    <property type="project" value="InterPro"/>
</dbReference>
<evidence type="ECO:0000313" key="11">
    <source>
        <dbReference type="Proteomes" id="UP000283644"/>
    </source>
</evidence>
<gene>
    <name evidence="8" type="primary">pgi</name>
    <name evidence="10" type="ORF">D0Z08_18655</name>
</gene>
<sequence length="554" mass="59973">MSDQSPVDPTTTAAWARLTTLAAAGPPDLRRAFADDPERVDRLTFAAGELLVDLSKNLVDEPVLDALLALAREVGLEQRRDAMFAGEHINVTEDRAVLHTALRDPVGVQLEVDGQDTVADVHSVLKRVYAFAEQVRTGQWLGVTGQRIRTVVNIGIGGSDLGPVMAYEALKPYRQDGIECRFISNIDPTDAAETLAGLDPATTLFIVASKTFGTLETLTNARLCRSWLLDGLGGAPGAVAKHFVAVSTALDKVEAFGIDPANAFGFWDWVGGRYSVDSAIGTSLVIAIGPERFAEFLAGFHTIDDHFCDAPLDQNVPALMGLLNIWYVNFLGAHTHAVLPYAQSLHRFAAYLQQLTMESNGKGVRWDGSPVTTDTGEIFWGEPGTNGQHAFYQLIHQGTRLIPADFIAFANPAHPLRDGDVDVHELFLANFFAQTKALAFGKTADEVRDEGGASSGQEAIVQARVFPGNRPTTSIMAPELSPAVLGQLIALYEHITFTQGVVWGIDSFDQWGVELGKQLAQQVTPAVAGDETALAQQDASTRALIDYYRKHRDP</sequence>
<evidence type="ECO:0000256" key="6">
    <source>
        <dbReference type="ARBA" id="ARBA00023235"/>
    </source>
</evidence>
<keyword evidence="5 8" id="KW-0324">Glycolysis</keyword>
<comment type="pathway">
    <text evidence="1 8 9">Carbohydrate degradation; glycolysis; D-glyceraldehyde 3-phosphate and glycerone phosphate from D-glucose: step 2/4.</text>
</comment>
<evidence type="ECO:0000256" key="8">
    <source>
        <dbReference type="HAMAP-Rule" id="MF_00473"/>
    </source>
</evidence>
<dbReference type="InterPro" id="IPR035476">
    <property type="entry name" value="SIS_PGI_1"/>
</dbReference>
<reference evidence="10 11" key="1">
    <citation type="submission" date="2018-09" db="EMBL/GenBank/DDBJ databases">
        <title>Genome sequencing of Nocardioides immobilis CCTCC AB 2017083 for comparison to Nocardioides silvaticus.</title>
        <authorList>
            <person name="Li C."/>
            <person name="Wang G."/>
        </authorList>
    </citation>
    <scope>NUCLEOTIDE SEQUENCE [LARGE SCALE GENOMIC DNA]</scope>
    <source>
        <strain evidence="10 11">CCTCC AB 2017083</strain>
    </source>
</reference>
<evidence type="ECO:0000256" key="4">
    <source>
        <dbReference type="ARBA" id="ARBA00022490"/>
    </source>
</evidence>
<dbReference type="GO" id="GO:0005829">
    <property type="term" value="C:cytosol"/>
    <property type="evidence" value="ECO:0007669"/>
    <property type="project" value="TreeGrafter"/>
</dbReference>
<accession>A0A417XYT8</accession>
<dbReference type="PRINTS" id="PR00662">
    <property type="entry name" value="G6PISOMERASE"/>
</dbReference>
<dbReference type="PROSITE" id="PS00174">
    <property type="entry name" value="P_GLUCOSE_ISOMERASE_2"/>
    <property type="match status" value="1"/>
</dbReference>
<feature type="active site" evidence="8">
    <location>
        <position position="389"/>
    </location>
</feature>
<dbReference type="InterPro" id="IPR046348">
    <property type="entry name" value="SIS_dom_sf"/>
</dbReference>
<dbReference type="GO" id="GO:0006096">
    <property type="term" value="P:glycolytic process"/>
    <property type="evidence" value="ECO:0007669"/>
    <property type="project" value="UniProtKB-UniRule"/>
</dbReference>
<keyword evidence="6 8" id="KW-0413">Isomerase</keyword>
<dbReference type="EMBL" id="QXGH01000023">
    <property type="protein sequence ID" value="RHW25531.1"/>
    <property type="molecule type" value="Genomic_DNA"/>
</dbReference>
<evidence type="ECO:0000256" key="9">
    <source>
        <dbReference type="RuleBase" id="RU000612"/>
    </source>
</evidence>
<comment type="pathway">
    <text evidence="8">Carbohydrate biosynthesis; gluconeogenesis.</text>
</comment>
<dbReference type="FunFam" id="3.40.50.10490:FF:000018">
    <property type="entry name" value="Glucose-6-phosphate isomerase"/>
    <property type="match status" value="1"/>
</dbReference>
<evidence type="ECO:0000256" key="3">
    <source>
        <dbReference type="ARBA" id="ARBA00022432"/>
    </source>
</evidence>
<dbReference type="OrthoDB" id="140919at2"/>
<feature type="active site" evidence="8">
    <location>
        <position position="517"/>
    </location>
</feature>
<dbReference type="GO" id="GO:0006094">
    <property type="term" value="P:gluconeogenesis"/>
    <property type="evidence" value="ECO:0007669"/>
    <property type="project" value="UniProtKB-UniRule"/>
</dbReference>
<dbReference type="Gene3D" id="3.40.50.10490">
    <property type="entry name" value="Glucose-6-phosphate isomerase like protein, domain 1"/>
    <property type="match status" value="2"/>
</dbReference>
<dbReference type="Pfam" id="PF00342">
    <property type="entry name" value="PGI"/>
    <property type="match status" value="1"/>
</dbReference>
<dbReference type="NCBIfam" id="NF001211">
    <property type="entry name" value="PRK00179.1"/>
    <property type="match status" value="1"/>
</dbReference>
<organism evidence="10 11">
    <name type="scientific">Nocardioides immobilis</name>
    <dbReference type="NCBI Taxonomy" id="2049295"/>
    <lineage>
        <taxon>Bacteria</taxon>
        <taxon>Bacillati</taxon>
        <taxon>Actinomycetota</taxon>
        <taxon>Actinomycetes</taxon>
        <taxon>Propionibacteriales</taxon>
        <taxon>Nocardioidaceae</taxon>
        <taxon>Nocardioides</taxon>
    </lineage>
</organism>
<evidence type="ECO:0000256" key="2">
    <source>
        <dbReference type="ARBA" id="ARBA00006604"/>
    </source>
</evidence>
<dbReference type="GO" id="GO:0004347">
    <property type="term" value="F:glucose-6-phosphate isomerase activity"/>
    <property type="evidence" value="ECO:0007669"/>
    <property type="project" value="UniProtKB-UniRule"/>
</dbReference>
<keyword evidence="3 8" id="KW-0312">Gluconeogenesis</keyword>
<comment type="caution">
    <text evidence="10">The sequence shown here is derived from an EMBL/GenBank/DDBJ whole genome shotgun (WGS) entry which is preliminary data.</text>
</comment>
<dbReference type="CDD" id="cd05015">
    <property type="entry name" value="SIS_PGI_1"/>
    <property type="match status" value="1"/>
</dbReference>
<dbReference type="Proteomes" id="UP000283644">
    <property type="component" value="Unassembled WGS sequence"/>
</dbReference>
<dbReference type="InterPro" id="IPR001672">
    <property type="entry name" value="G6P_Isomerase"/>
</dbReference>
<dbReference type="PROSITE" id="PS00765">
    <property type="entry name" value="P_GLUCOSE_ISOMERASE_1"/>
    <property type="match status" value="1"/>
</dbReference>
<dbReference type="RefSeq" id="WP_118926770.1">
    <property type="nucleotide sequence ID" value="NZ_QXGH01000023.1"/>
</dbReference>
<comment type="catalytic activity">
    <reaction evidence="7 8 9">
        <text>alpha-D-glucose 6-phosphate = beta-D-fructose 6-phosphate</text>
        <dbReference type="Rhea" id="RHEA:11816"/>
        <dbReference type="ChEBI" id="CHEBI:57634"/>
        <dbReference type="ChEBI" id="CHEBI:58225"/>
        <dbReference type="EC" id="5.3.1.9"/>
    </reaction>
</comment>
<dbReference type="CDD" id="cd05016">
    <property type="entry name" value="SIS_PGI_2"/>
    <property type="match status" value="1"/>
</dbReference>
<evidence type="ECO:0000256" key="7">
    <source>
        <dbReference type="ARBA" id="ARBA00029321"/>
    </source>
</evidence>
<proteinExistence type="inferred from homology"/>
<dbReference type="UniPathway" id="UPA00109">
    <property type="reaction ID" value="UER00181"/>
</dbReference>
<evidence type="ECO:0000256" key="1">
    <source>
        <dbReference type="ARBA" id="ARBA00004926"/>
    </source>
</evidence>
<evidence type="ECO:0000313" key="10">
    <source>
        <dbReference type="EMBL" id="RHW25531.1"/>
    </source>
</evidence>